<feature type="domain" description="Glycosyltransferase 2-like" evidence="2">
    <location>
        <begin position="7"/>
        <end position="136"/>
    </location>
</feature>
<evidence type="ECO:0000259" key="3">
    <source>
        <dbReference type="Pfam" id="PF02709"/>
    </source>
</evidence>
<keyword evidence="1 4" id="KW-0808">Transferase</keyword>
<dbReference type="Pfam" id="PF00535">
    <property type="entry name" value="Glycos_transf_2"/>
    <property type="match status" value="1"/>
</dbReference>
<dbReference type="InterPro" id="IPR027791">
    <property type="entry name" value="Galactosyl_T_C"/>
</dbReference>
<dbReference type="SUPFAM" id="SSF53448">
    <property type="entry name" value="Nucleotide-diphospho-sugar transferases"/>
    <property type="match status" value="1"/>
</dbReference>
<dbReference type="RefSeq" id="WP_114846816.1">
    <property type="nucleotide sequence ID" value="NZ_JBHSPE010000021.1"/>
</dbReference>
<protein>
    <submittedName>
        <fullName evidence="4">Glycosyltransferase</fullName>
    </submittedName>
</protein>
<evidence type="ECO:0000256" key="1">
    <source>
        <dbReference type="ARBA" id="ARBA00022679"/>
    </source>
</evidence>
<evidence type="ECO:0000259" key="2">
    <source>
        <dbReference type="Pfam" id="PF00535"/>
    </source>
</evidence>
<name>A0A369UIP9_9GAMM</name>
<dbReference type="EMBL" id="QQAH01000017">
    <property type="protein sequence ID" value="RDD80431.1"/>
    <property type="molecule type" value="Genomic_DNA"/>
</dbReference>
<sequence length="297" mass="33504">MKNQGITVIIPTYNCKDLLARTLDSICTQSLDRTLFEVIVVDDGSSDGTDLLVSKYKSRLDVSYFFQSDEGFRVAAARNIGIRHAYFDTVLFLDAGIVISSQLLALHMQYQTREDALVLIGTSYGVNDYSNKCEDTLRQVMNDEVDVALHKLGAVEETFDSRTSYLREIDFDLARMAAPWLIFWGGHVSVPTQSLRHVGGFDEWFNRWGGEDNELGLRLYQLGCTFRVLRQVASIHLPHEKDPVQKRFDARINTKYIHQKHGLIETSLLIDHNWKCIVSGNYAFADGGSCGCMSSGD</sequence>
<organism evidence="4 5">
    <name type="scientific">Dyella tabacisoli</name>
    <dbReference type="NCBI Taxonomy" id="2282381"/>
    <lineage>
        <taxon>Bacteria</taxon>
        <taxon>Pseudomonadati</taxon>
        <taxon>Pseudomonadota</taxon>
        <taxon>Gammaproteobacteria</taxon>
        <taxon>Lysobacterales</taxon>
        <taxon>Rhodanobacteraceae</taxon>
        <taxon>Dyella</taxon>
    </lineage>
</organism>
<dbReference type="OrthoDB" id="9801954at2"/>
<dbReference type="PANTHER" id="PTHR43685:SF3">
    <property type="entry name" value="SLR2126 PROTEIN"/>
    <property type="match status" value="1"/>
</dbReference>
<feature type="domain" description="Galactosyltransferase C-terminal" evidence="3">
    <location>
        <begin position="176"/>
        <end position="231"/>
    </location>
</feature>
<evidence type="ECO:0000313" key="4">
    <source>
        <dbReference type="EMBL" id="RDD80431.1"/>
    </source>
</evidence>
<proteinExistence type="predicted"/>
<dbReference type="Gene3D" id="3.90.550.10">
    <property type="entry name" value="Spore Coat Polysaccharide Biosynthesis Protein SpsA, Chain A"/>
    <property type="match status" value="1"/>
</dbReference>
<gene>
    <name evidence="4" type="ORF">DVJ77_17505</name>
</gene>
<accession>A0A369UIP9</accession>
<dbReference type="AlphaFoldDB" id="A0A369UIP9"/>
<comment type="caution">
    <text evidence="4">The sequence shown here is derived from an EMBL/GenBank/DDBJ whole genome shotgun (WGS) entry which is preliminary data.</text>
</comment>
<dbReference type="Pfam" id="PF02709">
    <property type="entry name" value="Glyco_transf_7C"/>
    <property type="match status" value="1"/>
</dbReference>
<evidence type="ECO:0000313" key="5">
    <source>
        <dbReference type="Proteomes" id="UP000253782"/>
    </source>
</evidence>
<dbReference type="GO" id="GO:0016740">
    <property type="term" value="F:transferase activity"/>
    <property type="evidence" value="ECO:0007669"/>
    <property type="project" value="UniProtKB-KW"/>
</dbReference>
<keyword evidence="5" id="KW-1185">Reference proteome</keyword>
<dbReference type="InterPro" id="IPR050834">
    <property type="entry name" value="Glycosyltransf_2"/>
</dbReference>
<dbReference type="Proteomes" id="UP000253782">
    <property type="component" value="Unassembled WGS sequence"/>
</dbReference>
<reference evidence="4 5" key="1">
    <citation type="submission" date="2018-07" db="EMBL/GenBank/DDBJ databases">
        <title>Dyella tabacisoli L4-6T, whole genome shotgun sequence.</title>
        <authorList>
            <person name="Zhou X.-K."/>
            <person name="Li W.-J."/>
            <person name="Duan Y.-Q."/>
        </authorList>
    </citation>
    <scope>NUCLEOTIDE SEQUENCE [LARGE SCALE GENOMIC DNA]</scope>
    <source>
        <strain evidence="4 5">L4-6</strain>
    </source>
</reference>
<dbReference type="InterPro" id="IPR001173">
    <property type="entry name" value="Glyco_trans_2-like"/>
</dbReference>
<dbReference type="InterPro" id="IPR029044">
    <property type="entry name" value="Nucleotide-diphossugar_trans"/>
</dbReference>
<dbReference type="PANTHER" id="PTHR43685">
    <property type="entry name" value="GLYCOSYLTRANSFERASE"/>
    <property type="match status" value="1"/>
</dbReference>